<dbReference type="InterPro" id="IPR004147">
    <property type="entry name" value="ABC1_dom"/>
</dbReference>
<dbReference type="SMART" id="SM00220">
    <property type="entry name" value="S_TKc"/>
    <property type="match status" value="1"/>
</dbReference>
<evidence type="ECO:0000259" key="3">
    <source>
        <dbReference type="PROSITE" id="PS50011"/>
    </source>
</evidence>
<evidence type="ECO:0000256" key="2">
    <source>
        <dbReference type="SAM" id="Phobius"/>
    </source>
</evidence>
<proteinExistence type="inferred from homology"/>
<gene>
    <name evidence="4" type="ORF">J7W16_12105</name>
</gene>
<dbReference type="InterPro" id="IPR050154">
    <property type="entry name" value="UbiB_kinase"/>
</dbReference>
<dbReference type="Gene3D" id="1.10.510.10">
    <property type="entry name" value="Transferase(Phosphotransferase) domain 1"/>
    <property type="match status" value="1"/>
</dbReference>
<sequence>MKNIAIYRIIVIVNMAVKFFIQIILFQKRYQHNWSSDQAQRKWEALLKKQAAEYRETAIKLEGLLIKLGQFLSSRADIMPQVFLNELEELVDRVPAVFWEKAKKVLEDEWNGDYGAILHKVSVEPVASASIGEVYHGYLHNGDSVAIKIQRPGIDKIIRTDFKAMRIVMWLAKTFTSYGKRMDLSKLYKEMTIVIGDELNFIKELKNATYFQNRYLDSAEMKIPSYYQEYSTRKVLVMEWIEGTRITDLSFLEKNGINRDELAERLFKAFLEQILQEGRFHADPHPGNIMVQSDGTIVLLDFGMVGTIQKNDAVAIRRLVEGILFDDYDKVIEALEALRFLLPHANKEKLKDVIRTLINTYVERDFTQMDDYLVQQILDDIQTVIKEEPIQLPSELAFFGRAISTFVGILYILNPKINILEISKPLIMEWLRDFKEDGRSSAVGLIQQYLKPLLGVPRKLDDVLNEPKRFRQLQEEKEQLRLRESFYRSVKRDTFVFMILSLIGSYIGVILDQTELIYGSVATFVISTLFYLRSLLSYRRLVKRSFKNESKG</sequence>
<keyword evidence="2" id="KW-0472">Membrane</keyword>
<comment type="similarity">
    <text evidence="1">Belongs to the protein kinase superfamily. ADCK protein kinase family.</text>
</comment>
<dbReference type="CDD" id="cd05121">
    <property type="entry name" value="ABC1_ADCK3-like"/>
    <property type="match status" value="1"/>
</dbReference>
<dbReference type="GO" id="GO:0005524">
    <property type="term" value="F:ATP binding"/>
    <property type="evidence" value="ECO:0007669"/>
    <property type="project" value="InterPro"/>
</dbReference>
<dbReference type="Proteomes" id="UP000678228">
    <property type="component" value="Unassembled WGS sequence"/>
</dbReference>
<keyword evidence="4" id="KW-0418">Kinase</keyword>
<feature type="domain" description="Protein kinase" evidence="3">
    <location>
        <begin position="120"/>
        <end position="454"/>
    </location>
</feature>
<protein>
    <submittedName>
        <fullName evidence="4">AarF/ABC1/UbiB kinase family protein</fullName>
    </submittedName>
</protein>
<dbReference type="EMBL" id="JAGKSQ010000004">
    <property type="protein sequence ID" value="MBP3951874.1"/>
    <property type="molecule type" value="Genomic_DNA"/>
</dbReference>
<keyword evidence="2" id="KW-0812">Transmembrane</keyword>
<dbReference type="AlphaFoldDB" id="A0A940WSF3"/>
<keyword evidence="5" id="KW-1185">Reference proteome</keyword>
<evidence type="ECO:0000313" key="4">
    <source>
        <dbReference type="EMBL" id="MBP3951874.1"/>
    </source>
</evidence>
<dbReference type="PANTHER" id="PTHR10566:SF113">
    <property type="entry name" value="PROTEIN ACTIVITY OF BC1 COMPLEX KINASE 7, CHLOROPLASTIC"/>
    <property type="match status" value="1"/>
</dbReference>
<name>A0A940WSF3_9BACI</name>
<dbReference type="SUPFAM" id="SSF56112">
    <property type="entry name" value="Protein kinase-like (PK-like)"/>
    <property type="match status" value="1"/>
</dbReference>
<dbReference type="GO" id="GO:0004672">
    <property type="term" value="F:protein kinase activity"/>
    <property type="evidence" value="ECO:0007669"/>
    <property type="project" value="InterPro"/>
</dbReference>
<reference evidence="4" key="1">
    <citation type="submission" date="2021-03" db="EMBL/GenBank/DDBJ databases">
        <title>Bacillus suaedae sp. nov., isolated from Suaeda aralocaspica.</title>
        <authorList>
            <person name="Lei R.F.R."/>
        </authorList>
    </citation>
    <scope>NUCLEOTIDE SEQUENCE</scope>
    <source>
        <strain evidence="4">YZJH907-2</strain>
    </source>
</reference>
<dbReference type="Pfam" id="PF03109">
    <property type="entry name" value="ABC1"/>
    <property type="match status" value="1"/>
</dbReference>
<dbReference type="InterPro" id="IPR000719">
    <property type="entry name" value="Prot_kinase_dom"/>
</dbReference>
<feature type="transmembrane region" description="Helical" evidence="2">
    <location>
        <begin position="494"/>
        <end position="511"/>
    </location>
</feature>
<feature type="transmembrane region" description="Helical" evidence="2">
    <location>
        <begin position="517"/>
        <end position="536"/>
    </location>
</feature>
<organism evidence="4 5">
    <name type="scientific">Halalkalibacter suaedae</name>
    <dbReference type="NCBI Taxonomy" id="2822140"/>
    <lineage>
        <taxon>Bacteria</taxon>
        <taxon>Bacillati</taxon>
        <taxon>Bacillota</taxon>
        <taxon>Bacilli</taxon>
        <taxon>Bacillales</taxon>
        <taxon>Bacillaceae</taxon>
        <taxon>Halalkalibacter</taxon>
    </lineage>
</organism>
<dbReference type="InterPro" id="IPR011009">
    <property type="entry name" value="Kinase-like_dom_sf"/>
</dbReference>
<dbReference type="PANTHER" id="PTHR10566">
    <property type="entry name" value="CHAPERONE-ACTIVITY OF BC1 COMPLEX CABC1 -RELATED"/>
    <property type="match status" value="1"/>
</dbReference>
<dbReference type="PROSITE" id="PS50011">
    <property type="entry name" value="PROTEIN_KINASE_DOM"/>
    <property type="match status" value="1"/>
</dbReference>
<accession>A0A940WSF3</accession>
<evidence type="ECO:0000313" key="5">
    <source>
        <dbReference type="Proteomes" id="UP000678228"/>
    </source>
</evidence>
<comment type="caution">
    <text evidence="4">The sequence shown here is derived from an EMBL/GenBank/DDBJ whole genome shotgun (WGS) entry which is preliminary data.</text>
</comment>
<keyword evidence="4" id="KW-0808">Transferase</keyword>
<evidence type="ECO:0000256" key="1">
    <source>
        <dbReference type="ARBA" id="ARBA00009670"/>
    </source>
</evidence>
<dbReference type="RefSeq" id="WP_210597558.1">
    <property type="nucleotide sequence ID" value="NZ_JAGKSQ010000004.1"/>
</dbReference>
<feature type="transmembrane region" description="Helical" evidence="2">
    <location>
        <begin position="6"/>
        <end position="26"/>
    </location>
</feature>
<keyword evidence="2" id="KW-1133">Transmembrane helix</keyword>